<proteinExistence type="predicted"/>
<reference evidence="1 2" key="1">
    <citation type="submission" date="2024-01" db="EMBL/GenBank/DDBJ databases">
        <authorList>
            <person name="Waweru B."/>
        </authorList>
    </citation>
    <scope>NUCLEOTIDE SEQUENCE [LARGE SCALE GENOMIC DNA]</scope>
</reference>
<dbReference type="GO" id="GO:0016423">
    <property type="term" value="F:tRNA (guanine) methyltransferase activity"/>
    <property type="evidence" value="ECO:0007669"/>
    <property type="project" value="TreeGrafter"/>
</dbReference>
<accession>A0AAV1SRE1</accession>
<organism evidence="1 2">
    <name type="scientific">Dovyalis caffra</name>
    <dbReference type="NCBI Taxonomy" id="77055"/>
    <lineage>
        <taxon>Eukaryota</taxon>
        <taxon>Viridiplantae</taxon>
        <taxon>Streptophyta</taxon>
        <taxon>Embryophyta</taxon>
        <taxon>Tracheophyta</taxon>
        <taxon>Spermatophyta</taxon>
        <taxon>Magnoliopsida</taxon>
        <taxon>eudicotyledons</taxon>
        <taxon>Gunneridae</taxon>
        <taxon>Pentapetalae</taxon>
        <taxon>rosids</taxon>
        <taxon>fabids</taxon>
        <taxon>Malpighiales</taxon>
        <taxon>Salicaceae</taxon>
        <taxon>Flacourtieae</taxon>
        <taxon>Dovyalis</taxon>
    </lineage>
</organism>
<sequence length="1400" mass="156321">MNAEESNPMDSIISALSDSFKQVPLAALPAMLDCILASTGLSPYALFASLLDPFSNFIKDVSEKDLKLDSSMRNYITSMVGALCYLLKNLIVGKQQEDKYMQDVITFSLKPAHYRMVGREESGGKEIEGGILLFLFWKTKRKWREMNAKGKNSLGPQKISFSNMERNTTHSWGVLEANLVPFFLRSVGLSIGMFQNEESDAFEWGHCSVFHGLSDLKNDFGLDKETLLSLPGSFPLPMSCHILTLILDATLQSFQAVSSTKSMLANGFCYAEKLFTNLLWDLCNMSERLLSQKGFGNADSSVKAEGFDVRAEKEFWDEIKRGLVDEEGLVRKQSLHILKTSLQISVGSQCHSGVSEKKSREKLPVTRDMTKREMWADKEAKSLGVGELCNSADSPLNSQQQWEAFLLLYEMLEEYGTHLVEAAWCHQSFLGIEWMKYGDSAKSVSESFVLGPFVEGLDDPVHHKDFGVKGAYNSKTIGGAARFLHQYTSHLNTREGIAFLHSLASVAKHHSFGRAGLMGLAECIASAAHGVGRHDRGEKWSEDAFPDEVQVESSLESFSDCRTALLDVLRVVIESSKQHFNPNYRLQVCEKVLEAAALLVGTLDVPLEILLHFIATLPREFTDYGGNHAIWINVSMFYALWWLSADHIPFIRACPEVTGIEYLVNFTNNCDVMFKLSSLRSKTQEWLLGSAMEHCSANRCGAGIQLLTNLQDFPERFTSSQYLVDGFLSFDDEDLDAWESEARRWARALFLIIKGEHQLAPILRFIQNCGVNICKQHSHLEWLPVKFLVLARSLVAEIQIMQERSAQRGIRIKYRSEMSLVHKVDQLCFAEASMINERIHGLFLFILVLRTTSAIEELVSFADMSSSTFWSSISKETTLPGSVSGKLGGRSQRRLSSSTTTAILQAITSMRAIASISSWCAQFKSNVKLSSVWTFLWKFFWKTVSSPTCDSEAGAEICLAAYEALAPVLRALVSTSSALSLDLITENNEFLASAVEVKCCLDSLAHSFLQNINNLLGVGVLARTRRAVLLNWKVKNLSFMSPRDGNGRWICLESLLSIPYSAFGNVLNLEDGSLFFSEAAIGCIFSDLVESLENAGEASVLPMLRSVRLALGLLASGKLDNSCVSSCTGVDVQVHLIFYFCLYLFVLLPLRDRVLDMCVCMDVLVEKRMMWHLVNSSWILHANCNKRRVASIAALLSSVLHHSVFTVEVMHLINNAPGPLKWFVENVLEEGTKSPRTIRLAALHLTGLWLSYPRTIKYYMKELKLLTLYGSVAFDEDFEAELSDNQDASTEVSLLAKSPDPELTELADLASLVGSANENEDCHAALESGKLFLLKLLDSAVNDKDLAKELYKKYSGIHRRKIRAWQMICVLSQFVTDDIVGQVTHSLHISLYVSVGPQHY</sequence>
<comment type="caution">
    <text evidence="1">The sequence shown here is derived from an EMBL/GenBank/DDBJ whole genome shotgun (WGS) entry which is preliminary data.</text>
</comment>
<name>A0AAV1SRE1_9ROSI</name>
<keyword evidence="2" id="KW-1185">Reference proteome</keyword>
<dbReference type="GO" id="GO:0030488">
    <property type="term" value="P:tRNA methylation"/>
    <property type="evidence" value="ECO:0007669"/>
    <property type="project" value="TreeGrafter"/>
</dbReference>
<dbReference type="PANTHER" id="PTHR12029">
    <property type="entry name" value="RNA METHYLTRANSFERASE"/>
    <property type="match status" value="1"/>
</dbReference>
<dbReference type="PANTHER" id="PTHR12029:SF11">
    <property type="entry name" value="METHYLTRANSFERASE TARBP1-RELATED"/>
    <property type="match status" value="1"/>
</dbReference>
<protein>
    <submittedName>
        <fullName evidence="1">Uncharacterized protein</fullName>
    </submittedName>
</protein>
<evidence type="ECO:0000313" key="2">
    <source>
        <dbReference type="Proteomes" id="UP001314170"/>
    </source>
</evidence>
<dbReference type="Proteomes" id="UP001314170">
    <property type="component" value="Unassembled WGS sequence"/>
</dbReference>
<gene>
    <name evidence="1" type="ORF">DCAF_LOCUS26532</name>
</gene>
<dbReference type="EMBL" id="CAWUPB010001197">
    <property type="protein sequence ID" value="CAK7356261.1"/>
    <property type="molecule type" value="Genomic_DNA"/>
</dbReference>
<dbReference type="InterPro" id="IPR045330">
    <property type="entry name" value="TRM3/TARBP1"/>
</dbReference>
<evidence type="ECO:0000313" key="1">
    <source>
        <dbReference type="EMBL" id="CAK7356261.1"/>
    </source>
</evidence>